<sequence>MRALLCAIAAVVLAAAGCAPAGGDDRGMIVFADGRDTSQGAQIKALVNRWNADHPGQYVRMVELPESTDDHRAQLAARAQDAMAAPSATGGCADVITLDVVRTAEFAHWGYIEPLDPDDFDGDAFLPTTLETGRYRGRQYGIPLRADVGLLYYRKDVLDAEGMRPPRTWEELRHQAVTVAPRHGLAGYVTQLDRYEGFTVNALEAIWAAGGAVVDGEGDAVLDPAEAGRGFQRIPQGLRDRWILPDSVDYNEEGARIAFQGGRALFMRNWTYAYRLLGAQGSPLLGRFGVAPLPWSSALGGWNLALSRCSRNRDTARAFIRYLTSESSERTLFTGAGFAPARRALYEDPILTRAYPHLQEIRRTVERARSRPVTPDYDRLSDTLQEHLHPTLTDPPAVAHRMSDLAEDLRALTAAG</sequence>
<dbReference type="SUPFAM" id="SSF53850">
    <property type="entry name" value="Periplasmic binding protein-like II"/>
    <property type="match status" value="1"/>
</dbReference>
<evidence type="ECO:0000256" key="2">
    <source>
        <dbReference type="ARBA" id="ARBA00022448"/>
    </source>
</evidence>
<keyword evidence="6" id="KW-1185">Reference proteome</keyword>
<dbReference type="Proteomes" id="UP000539313">
    <property type="component" value="Unassembled WGS sequence"/>
</dbReference>
<name>A0A7W3N005_9ACTN</name>
<dbReference type="PANTHER" id="PTHR43649">
    <property type="entry name" value="ARABINOSE-BINDING PROTEIN-RELATED"/>
    <property type="match status" value="1"/>
</dbReference>
<feature type="chain" id="PRO_5031311608" evidence="4">
    <location>
        <begin position="22"/>
        <end position="416"/>
    </location>
</feature>
<dbReference type="RefSeq" id="WP_157996064.1">
    <property type="nucleotide sequence ID" value="NZ_JACJII010000001.1"/>
</dbReference>
<gene>
    <name evidence="5" type="ORF">HNR21_003839</name>
</gene>
<keyword evidence="5" id="KW-0762">Sugar transport</keyword>
<dbReference type="EMBL" id="JACJII010000001">
    <property type="protein sequence ID" value="MBA9004957.1"/>
    <property type="molecule type" value="Genomic_DNA"/>
</dbReference>
<dbReference type="Gene3D" id="3.40.190.10">
    <property type="entry name" value="Periplasmic binding protein-like II"/>
    <property type="match status" value="2"/>
</dbReference>
<feature type="signal peptide" evidence="4">
    <location>
        <begin position="1"/>
        <end position="21"/>
    </location>
</feature>
<dbReference type="CDD" id="cd14750">
    <property type="entry name" value="PBP2_TMBP"/>
    <property type="match status" value="1"/>
</dbReference>
<keyword evidence="2" id="KW-0813">Transport</keyword>
<reference evidence="5 6" key="1">
    <citation type="submission" date="2020-08" db="EMBL/GenBank/DDBJ databases">
        <title>Sequencing the genomes of 1000 actinobacteria strains.</title>
        <authorList>
            <person name="Klenk H.-P."/>
        </authorList>
    </citation>
    <scope>NUCLEOTIDE SEQUENCE [LARGE SCALE GENOMIC DNA]</scope>
    <source>
        <strain evidence="5 6">DSM 45823</strain>
    </source>
</reference>
<comment type="caution">
    <text evidence="5">The sequence shown here is derived from an EMBL/GenBank/DDBJ whole genome shotgun (WGS) entry which is preliminary data.</text>
</comment>
<dbReference type="InterPro" id="IPR006059">
    <property type="entry name" value="SBP"/>
</dbReference>
<proteinExistence type="inferred from homology"/>
<evidence type="ECO:0000313" key="6">
    <source>
        <dbReference type="Proteomes" id="UP000539313"/>
    </source>
</evidence>
<dbReference type="Pfam" id="PF01547">
    <property type="entry name" value="SBP_bac_1"/>
    <property type="match status" value="1"/>
</dbReference>
<evidence type="ECO:0000256" key="3">
    <source>
        <dbReference type="ARBA" id="ARBA00022729"/>
    </source>
</evidence>
<dbReference type="AlphaFoldDB" id="A0A7W3N005"/>
<keyword evidence="3 4" id="KW-0732">Signal</keyword>
<accession>A0A7W3N005</accession>
<evidence type="ECO:0000313" key="5">
    <source>
        <dbReference type="EMBL" id="MBA9004957.1"/>
    </source>
</evidence>
<comment type="similarity">
    <text evidence="1">Belongs to the bacterial solute-binding protein 1 family.</text>
</comment>
<evidence type="ECO:0000256" key="4">
    <source>
        <dbReference type="SAM" id="SignalP"/>
    </source>
</evidence>
<dbReference type="PANTHER" id="PTHR43649:SF34">
    <property type="entry name" value="ABC TRANSPORTER PERIPLASMIC-BINDING PROTEIN YCJN-RELATED"/>
    <property type="match status" value="1"/>
</dbReference>
<evidence type="ECO:0000256" key="1">
    <source>
        <dbReference type="ARBA" id="ARBA00008520"/>
    </source>
</evidence>
<dbReference type="PROSITE" id="PS51257">
    <property type="entry name" value="PROKAR_LIPOPROTEIN"/>
    <property type="match status" value="1"/>
</dbReference>
<protein>
    <submittedName>
        <fullName evidence="5">Multiple sugar transport system substrate-binding protein</fullName>
    </submittedName>
</protein>
<organism evidence="5 6">
    <name type="scientific">Thermomonospora cellulosilytica</name>
    <dbReference type="NCBI Taxonomy" id="1411118"/>
    <lineage>
        <taxon>Bacteria</taxon>
        <taxon>Bacillati</taxon>
        <taxon>Actinomycetota</taxon>
        <taxon>Actinomycetes</taxon>
        <taxon>Streptosporangiales</taxon>
        <taxon>Thermomonosporaceae</taxon>
        <taxon>Thermomonospora</taxon>
    </lineage>
</organism>
<dbReference type="InterPro" id="IPR050490">
    <property type="entry name" value="Bact_solute-bd_prot1"/>
</dbReference>